<gene>
    <name evidence="3" type="ORF">NUH88_14425</name>
</gene>
<dbReference type="Proteomes" id="UP001060336">
    <property type="component" value="Chromosome"/>
</dbReference>
<protein>
    <submittedName>
        <fullName evidence="3">PilZ domain-containing protein</fullName>
    </submittedName>
</protein>
<feature type="compositionally biased region" description="Polar residues" evidence="1">
    <location>
        <begin position="15"/>
        <end position="27"/>
    </location>
</feature>
<evidence type="ECO:0000256" key="1">
    <source>
        <dbReference type="SAM" id="MobiDB-lite"/>
    </source>
</evidence>
<feature type="region of interest" description="Disordered" evidence="1">
    <location>
        <begin position="1"/>
        <end position="29"/>
    </location>
</feature>
<proteinExistence type="predicted"/>
<name>A0A9J7AXX3_9PROT</name>
<dbReference type="KEGG" id="naci:NUH88_14425"/>
<keyword evidence="4" id="KW-1185">Reference proteome</keyword>
<feature type="domain" description="PilZ" evidence="2">
    <location>
        <begin position="6"/>
        <end position="93"/>
    </location>
</feature>
<dbReference type="GO" id="GO:0035438">
    <property type="term" value="F:cyclic-di-GMP binding"/>
    <property type="evidence" value="ECO:0007669"/>
    <property type="project" value="InterPro"/>
</dbReference>
<feature type="compositionally biased region" description="Basic and acidic residues" evidence="1">
    <location>
        <begin position="1"/>
        <end position="12"/>
    </location>
</feature>
<evidence type="ECO:0000313" key="3">
    <source>
        <dbReference type="EMBL" id="UUX52247.1"/>
    </source>
</evidence>
<sequence>MPPPVERRDFARRPTSLSGELSPTQGAGETWPVTVRNISLTGMLLVGELPVIENSRIYLVLEGTHSRIPCDLVSQNANGVRVKIKLDDLEIDQLMQESDTYASLILESIPGIYSAR</sequence>
<evidence type="ECO:0000259" key="2">
    <source>
        <dbReference type="Pfam" id="PF07238"/>
    </source>
</evidence>
<reference evidence="3" key="1">
    <citation type="submission" date="2022-08" db="EMBL/GenBank/DDBJ databases">
        <title>Nisaea acidiphila sp. nov., isolated from a marine algal debris and emended description of the genus Nisaea Urios et al. 2008.</title>
        <authorList>
            <person name="Kwon K."/>
        </authorList>
    </citation>
    <scope>NUCLEOTIDE SEQUENCE</scope>
    <source>
        <strain evidence="3">MEBiC11861</strain>
    </source>
</reference>
<evidence type="ECO:0000313" key="4">
    <source>
        <dbReference type="Proteomes" id="UP001060336"/>
    </source>
</evidence>
<dbReference type="SUPFAM" id="SSF141371">
    <property type="entry name" value="PilZ domain-like"/>
    <property type="match status" value="1"/>
</dbReference>
<dbReference type="AlphaFoldDB" id="A0A9J7AXX3"/>
<dbReference type="Pfam" id="PF07238">
    <property type="entry name" value="PilZ"/>
    <property type="match status" value="1"/>
</dbReference>
<dbReference type="EMBL" id="CP102480">
    <property type="protein sequence ID" value="UUX52247.1"/>
    <property type="molecule type" value="Genomic_DNA"/>
</dbReference>
<dbReference type="InterPro" id="IPR009875">
    <property type="entry name" value="PilZ_domain"/>
</dbReference>
<dbReference type="Gene3D" id="2.40.10.220">
    <property type="entry name" value="predicted glycosyltransferase like domains"/>
    <property type="match status" value="1"/>
</dbReference>
<organism evidence="3 4">
    <name type="scientific">Nisaea acidiphila</name>
    <dbReference type="NCBI Taxonomy" id="1862145"/>
    <lineage>
        <taxon>Bacteria</taxon>
        <taxon>Pseudomonadati</taxon>
        <taxon>Pseudomonadota</taxon>
        <taxon>Alphaproteobacteria</taxon>
        <taxon>Rhodospirillales</taxon>
        <taxon>Thalassobaculaceae</taxon>
        <taxon>Nisaea</taxon>
    </lineage>
</organism>
<accession>A0A9J7AXX3</accession>